<dbReference type="OMA" id="IDICITH"/>
<gene>
    <name evidence="2" type="ORF">CMU_036180</name>
</gene>
<dbReference type="RefSeq" id="XP_002141794.1">
    <property type="nucleotide sequence ID" value="XM_002141758.1"/>
</dbReference>
<evidence type="ECO:0008006" key="4">
    <source>
        <dbReference type="Google" id="ProtNLM"/>
    </source>
</evidence>
<evidence type="ECO:0000313" key="3">
    <source>
        <dbReference type="Proteomes" id="UP000001460"/>
    </source>
</evidence>
<dbReference type="AlphaFoldDB" id="B6AGV4"/>
<dbReference type="EMBL" id="DS989733">
    <property type="protein sequence ID" value="EEA07445.1"/>
    <property type="molecule type" value="Genomic_DNA"/>
</dbReference>
<proteinExistence type="predicted"/>
<keyword evidence="1" id="KW-0175">Coiled coil</keyword>
<name>B6AGV4_CRYMR</name>
<dbReference type="GeneID" id="6996884"/>
<sequence>MSDYYSSTNKNFRKKRFFLTLYLISTLIYQCFAWRTGCLGSTRKLKKVSVNKFAGFFSRYLFLMDYQNTIDKINKEIKKTKDDYSVLLKNENKIYLTCESSTKNLLSKVEFDELPKIMNLYNTLPLLTKNFNEMLNSMEFVIFKRIQGILVYIFYNKVQINYCIKFSNTNDTLDNVVSKQVKLCNILAKNLEHMIIDSITGSSGQRNQDSDHFEVAENVKMYIDDILADVWKKAQFISDYISNLVLLPLLEKFKTRIAELTDDNLLFINLNSTSDISSNINSIYNQKPEVFLILHSYFGENIDYLSSPLTSKALHELYTSYLFKNSIPEYPKYEGISSLLQERLESIMAHFVKYLINYEKEYRIYQEKKSGLIKLVTIFDVVISNICTKPITQNEKSYIKTPSSFNIKDVFRSFGIDICITHPSSYLEDKLDNIDELKSRECGLHEISTTEQHNTFKQTSNYCKLHSLQISERPKFYKLESDTIRLVYDEAIKNYYMAITSFESIHISFKRSTKILQNQLDQLEFLNMVYSDILKHGYNEFLAPEFLYSRALLIYLEIENLNISGNSTKIHMKSALKTIVNTEESIRVLEMVKESFSDLNVAIHSLKESIRNRTRCKGIKNLKLKMLPTKKKLKNNVYEPLFSIENSVNELESKSLSAEMKIVEVEEKVSSLMGYLQTLKLPDNFDSNMKSYSNKLSQIMECSNPTGNYIMDLCETVLRQAPYTLDFIDNDVKHYKDLLAYIMKNTSDIKELMQKYELDWKEYMNLLSKIPKFCEKQASDIQDLDTKTRMILG</sequence>
<evidence type="ECO:0000256" key="1">
    <source>
        <dbReference type="SAM" id="Coils"/>
    </source>
</evidence>
<organism evidence="2 3">
    <name type="scientific">Cryptosporidium muris (strain RN66)</name>
    <dbReference type="NCBI Taxonomy" id="441375"/>
    <lineage>
        <taxon>Eukaryota</taxon>
        <taxon>Sar</taxon>
        <taxon>Alveolata</taxon>
        <taxon>Apicomplexa</taxon>
        <taxon>Conoidasida</taxon>
        <taxon>Coccidia</taxon>
        <taxon>Eucoccidiorida</taxon>
        <taxon>Eimeriorina</taxon>
        <taxon>Cryptosporidiidae</taxon>
        <taxon>Cryptosporidium</taxon>
    </lineage>
</organism>
<dbReference type="OrthoDB" id="10299672at2759"/>
<dbReference type="VEuPathDB" id="CryptoDB:CMU_036180"/>
<protein>
    <recommendedName>
        <fullName evidence="4">BRO1 domain-containing protein</fullName>
    </recommendedName>
</protein>
<feature type="coiled-coil region" evidence="1">
    <location>
        <begin position="63"/>
        <end position="90"/>
    </location>
</feature>
<keyword evidence="3" id="KW-1185">Reference proteome</keyword>
<accession>B6AGV4</accession>
<dbReference type="Proteomes" id="UP000001460">
    <property type="component" value="Unassembled WGS sequence"/>
</dbReference>
<reference evidence="2" key="1">
    <citation type="submission" date="2008-06" db="EMBL/GenBank/DDBJ databases">
        <authorList>
            <person name="Lorenzi H."/>
            <person name="Inman J."/>
            <person name="Miller J."/>
            <person name="Schobel S."/>
            <person name="Amedeo P."/>
            <person name="Caler E.V."/>
            <person name="da Silva J."/>
        </authorList>
    </citation>
    <scope>NUCLEOTIDE SEQUENCE [LARGE SCALE GENOMIC DNA]</scope>
    <source>
        <strain evidence="2">RN66</strain>
    </source>
</reference>
<evidence type="ECO:0000313" key="2">
    <source>
        <dbReference type="EMBL" id="EEA07445.1"/>
    </source>
</evidence>